<feature type="transmembrane region" description="Helical" evidence="1">
    <location>
        <begin position="87"/>
        <end position="105"/>
    </location>
</feature>
<dbReference type="Proteomes" id="UP001501842">
    <property type="component" value="Unassembled WGS sequence"/>
</dbReference>
<proteinExistence type="predicted"/>
<keyword evidence="3" id="KW-1185">Reference proteome</keyword>
<evidence type="ECO:0000313" key="3">
    <source>
        <dbReference type="Proteomes" id="UP001501842"/>
    </source>
</evidence>
<keyword evidence="1" id="KW-0472">Membrane</keyword>
<name>A0ABP6H0C0_9ACTN</name>
<dbReference type="RefSeq" id="WP_344453854.1">
    <property type="nucleotide sequence ID" value="NZ_BAAATZ010000025.1"/>
</dbReference>
<reference evidence="3" key="1">
    <citation type="journal article" date="2019" name="Int. J. Syst. Evol. Microbiol.">
        <title>The Global Catalogue of Microorganisms (GCM) 10K type strain sequencing project: providing services to taxonomists for standard genome sequencing and annotation.</title>
        <authorList>
            <consortium name="The Broad Institute Genomics Platform"/>
            <consortium name="The Broad Institute Genome Sequencing Center for Infectious Disease"/>
            <person name="Wu L."/>
            <person name="Ma J."/>
        </authorList>
    </citation>
    <scope>NUCLEOTIDE SEQUENCE [LARGE SCALE GENOMIC DNA]</scope>
    <source>
        <strain evidence="3">JCM 8201</strain>
    </source>
</reference>
<protein>
    <submittedName>
        <fullName evidence="2">Uncharacterized protein</fullName>
    </submittedName>
</protein>
<organism evidence="2 3">
    <name type="scientific">Actinocorallia aurantiaca</name>
    <dbReference type="NCBI Taxonomy" id="46204"/>
    <lineage>
        <taxon>Bacteria</taxon>
        <taxon>Bacillati</taxon>
        <taxon>Actinomycetota</taxon>
        <taxon>Actinomycetes</taxon>
        <taxon>Streptosporangiales</taxon>
        <taxon>Thermomonosporaceae</taxon>
        <taxon>Actinocorallia</taxon>
    </lineage>
</organism>
<feature type="transmembrane region" description="Helical" evidence="1">
    <location>
        <begin position="58"/>
        <end position="75"/>
    </location>
</feature>
<dbReference type="EMBL" id="BAAATZ010000025">
    <property type="protein sequence ID" value="GAA2733193.1"/>
    <property type="molecule type" value="Genomic_DNA"/>
</dbReference>
<keyword evidence="1" id="KW-1133">Transmembrane helix</keyword>
<sequence length="493" mass="52031">MVFVPDPARTEAMFGGTAGFPRQVPSDAFAAALSFLPWSQQLILLSVFVLAASGMGRLVPGGTAAKTAAVVLYLWNPYVGERLLLGHWALLLGYAGLPWVLDAVLRRRALGLAAALVPAAVGGFAAMNITALVLAGGLAATRGKDFLRVLLTFLAMALPWLVPALLNASGTRTDPLGVDLFAARADTPFGAFGSLLSLGGIWNAEAVPPGLSPFLPALLRLLLSLAALAALLAHRSSPLSRAALFSAALGLTLASLGITAPGRAALRALVDLWPAFGVLRDAQLYVAPLALAVALGLARLATRPSEAGEEDETDAPRPAARIAREVRGWRGGWIAVVPLMVLPTLAWGVSGRLEAVRYPVEWRTAQQMINADPVEGKVLSLPWGAYRRPAWNGGRAVLDPWPRMTGRRVVWNDGLQVGGRALEQEDPQAVAADRLLSAGGGTGDLAGPLMEAGFRYVVISRDASEESWKTRLRNAEIALEGPTLLVYLLDRSG</sequence>
<feature type="transmembrane region" description="Helical" evidence="1">
    <location>
        <begin position="112"/>
        <end position="140"/>
    </location>
</feature>
<gene>
    <name evidence="2" type="ORF">GCM10010439_52620</name>
</gene>
<feature type="transmembrane region" description="Helical" evidence="1">
    <location>
        <begin position="282"/>
        <end position="301"/>
    </location>
</feature>
<evidence type="ECO:0000313" key="2">
    <source>
        <dbReference type="EMBL" id="GAA2733193.1"/>
    </source>
</evidence>
<feature type="transmembrane region" description="Helical" evidence="1">
    <location>
        <begin position="214"/>
        <end position="233"/>
    </location>
</feature>
<comment type="caution">
    <text evidence="2">The sequence shown here is derived from an EMBL/GenBank/DDBJ whole genome shotgun (WGS) entry which is preliminary data.</text>
</comment>
<feature type="transmembrane region" description="Helical" evidence="1">
    <location>
        <begin position="28"/>
        <end position="51"/>
    </location>
</feature>
<feature type="transmembrane region" description="Helical" evidence="1">
    <location>
        <begin position="242"/>
        <end position="262"/>
    </location>
</feature>
<feature type="transmembrane region" description="Helical" evidence="1">
    <location>
        <begin position="180"/>
        <end position="202"/>
    </location>
</feature>
<accession>A0ABP6H0C0</accession>
<feature type="transmembrane region" description="Helical" evidence="1">
    <location>
        <begin position="146"/>
        <end position="168"/>
    </location>
</feature>
<feature type="transmembrane region" description="Helical" evidence="1">
    <location>
        <begin position="331"/>
        <end position="349"/>
    </location>
</feature>
<keyword evidence="1" id="KW-0812">Transmembrane</keyword>
<evidence type="ECO:0000256" key="1">
    <source>
        <dbReference type="SAM" id="Phobius"/>
    </source>
</evidence>